<dbReference type="Proteomes" id="UP000256709">
    <property type="component" value="Unassembled WGS sequence"/>
</dbReference>
<reference evidence="2 3" key="1">
    <citation type="submission" date="2017-04" db="EMBL/GenBank/DDBJ databases">
        <title>Comparative genome analysis of Subtercola boreus.</title>
        <authorList>
            <person name="Cho Y.-J."/>
            <person name="Cho A."/>
            <person name="Kim O.-S."/>
            <person name="Lee J.-I."/>
        </authorList>
    </citation>
    <scope>NUCLEOTIDE SEQUENCE [LARGE SCALE GENOMIC DNA]</scope>
    <source>
        <strain evidence="2 3">P27444</strain>
    </source>
</reference>
<dbReference type="EMBL" id="NBXA01000013">
    <property type="protein sequence ID" value="RFA14539.1"/>
    <property type="molecule type" value="Genomic_DNA"/>
</dbReference>
<gene>
    <name evidence="2" type="ORF">B7R21_06230</name>
</gene>
<proteinExistence type="predicted"/>
<evidence type="ECO:0000313" key="3">
    <source>
        <dbReference type="Proteomes" id="UP000256709"/>
    </source>
</evidence>
<dbReference type="AlphaFoldDB" id="A0A3E0VYH9"/>
<protein>
    <submittedName>
        <fullName evidence="2">Uncharacterized protein</fullName>
    </submittedName>
</protein>
<evidence type="ECO:0000313" key="2">
    <source>
        <dbReference type="EMBL" id="RFA14539.1"/>
    </source>
</evidence>
<keyword evidence="1" id="KW-0812">Transmembrane</keyword>
<feature type="transmembrane region" description="Helical" evidence="1">
    <location>
        <begin position="48"/>
        <end position="67"/>
    </location>
</feature>
<name>A0A3E0VYH9_9MICO</name>
<feature type="transmembrane region" description="Helical" evidence="1">
    <location>
        <begin position="21"/>
        <end position="42"/>
    </location>
</feature>
<comment type="caution">
    <text evidence="2">The sequence shown here is derived from an EMBL/GenBank/DDBJ whole genome shotgun (WGS) entry which is preliminary data.</text>
</comment>
<sequence length="92" mass="9690">MSETGQKSPIQRRIAANRVAALGLFGIIVGGLCAVVAVWVYASEDFAPKGLISVGVGAILVAQGIIARLRARELVKKLEQEHGVDAGVQKPR</sequence>
<dbReference type="RefSeq" id="WP_116282391.1">
    <property type="nucleotide sequence ID" value="NZ_NBXA01000013.1"/>
</dbReference>
<keyword evidence="1" id="KW-0472">Membrane</keyword>
<evidence type="ECO:0000256" key="1">
    <source>
        <dbReference type="SAM" id="Phobius"/>
    </source>
</evidence>
<keyword evidence="1" id="KW-1133">Transmembrane helix</keyword>
<accession>A0A3E0VYH9</accession>
<organism evidence="2 3">
    <name type="scientific">Subtercola boreus</name>
    <dbReference type="NCBI Taxonomy" id="120213"/>
    <lineage>
        <taxon>Bacteria</taxon>
        <taxon>Bacillati</taxon>
        <taxon>Actinomycetota</taxon>
        <taxon>Actinomycetes</taxon>
        <taxon>Micrococcales</taxon>
        <taxon>Microbacteriaceae</taxon>
        <taxon>Subtercola</taxon>
    </lineage>
</organism>
<dbReference type="OrthoDB" id="5133458at2"/>